<feature type="compositionally biased region" description="Polar residues" evidence="1">
    <location>
        <begin position="92"/>
        <end position="108"/>
    </location>
</feature>
<feature type="region of interest" description="Disordered" evidence="1">
    <location>
        <begin position="69"/>
        <end position="108"/>
    </location>
</feature>
<organism evidence="2 5">
    <name type="scientific">Rotaria magnacalcarata</name>
    <dbReference type="NCBI Taxonomy" id="392030"/>
    <lineage>
        <taxon>Eukaryota</taxon>
        <taxon>Metazoa</taxon>
        <taxon>Spiralia</taxon>
        <taxon>Gnathifera</taxon>
        <taxon>Rotifera</taxon>
        <taxon>Eurotatoria</taxon>
        <taxon>Bdelloidea</taxon>
        <taxon>Philodinida</taxon>
        <taxon>Philodinidae</taxon>
        <taxon>Rotaria</taxon>
    </lineage>
</organism>
<evidence type="ECO:0000313" key="6">
    <source>
        <dbReference type="Proteomes" id="UP000663866"/>
    </source>
</evidence>
<dbReference type="AlphaFoldDB" id="A0A819DN16"/>
<feature type="compositionally biased region" description="Polar residues" evidence="1">
    <location>
        <begin position="25"/>
        <end position="46"/>
    </location>
</feature>
<dbReference type="EMBL" id="CAJOBG010043876">
    <property type="protein sequence ID" value="CAF4431579.1"/>
    <property type="molecule type" value="Genomic_DNA"/>
</dbReference>
<reference evidence="2" key="1">
    <citation type="submission" date="2021-02" db="EMBL/GenBank/DDBJ databases">
        <authorList>
            <person name="Nowell W R."/>
        </authorList>
    </citation>
    <scope>NUCLEOTIDE SEQUENCE</scope>
</reference>
<evidence type="ECO:0000313" key="3">
    <source>
        <dbReference type="EMBL" id="CAF3966584.1"/>
    </source>
</evidence>
<dbReference type="Proteomes" id="UP000676336">
    <property type="component" value="Unassembled WGS sequence"/>
</dbReference>
<name>A0A819DN16_9BILA</name>
<feature type="compositionally biased region" description="Low complexity" evidence="1">
    <location>
        <begin position="70"/>
        <end position="91"/>
    </location>
</feature>
<gene>
    <name evidence="4" type="ORF">OVN521_LOCUS36731</name>
    <name evidence="3" type="ORF">SMN809_LOCUS10091</name>
    <name evidence="2" type="ORF">UXM345_LOCUS7043</name>
</gene>
<feature type="region of interest" description="Disordered" evidence="1">
    <location>
        <begin position="25"/>
        <end position="53"/>
    </location>
</feature>
<dbReference type="EMBL" id="CAJOBI010003382">
    <property type="protein sequence ID" value="CAF3966584.1"/>
    <property type="molecule type" value="Genomic_DNA"/>
</dbReference>
<protein>
    <submittedName>
        <fullName evidence="2">Uncharacterized protein</fullName>
    </submittedName>
</protein>
<evidence type="ECO:0000313" key="2">
    <source>
        <dbReference type="EMBL" id="CAF3838113.1"/>
    </source>
</evidence>
<accession>A0A819DN16</accession>
<evidence type="ECO:0000313" key="4">
    <source>
        <dbReference type="EMBL" id="CAF4431579.1"/>
    </source>
</evidence>
<evidence type="ECO:0000313" key="5">
    <source>
        <dbReference type="Proteomes" id="UP000663842"/>
    </source>
</evidence>
<sequence length="108" mass="11522">MKQEINKLPATLARLPPVAQRLNMSERNILSRLQNGQSQQSATSPPATTNGNGYAYANYTNFIGPFALPAANHTKTSTNSTNNISASASTTLVESTPTQKSSSLNLIQ</sequence>
<dbReference type="Proteomes" id="UP000663842">
    <property type="component" value="Unassembled WGS sequence"/>
</dbReference>
<comment type="caution">
    <text evidence="2">The sequence shown here is derived from an EMBL/GenBank/DDBJ whole genome shotgun (WGS) entry which is preliminary data.</text>
</comment>
<dbReference type="Proteomes" id="UP000663866">
    <property type="component" value="Unassembled WGS sequence"/>
</dbReference>
<proteinExistence type="predicted"/>
<keyword evidence="6" id="KW-1185">Reference proteome</keyword>
<dbReference type="EMBL" id="CAJOBF010000575">
    <property type="protein sequence ID" value="CAF3838113.1"/>
    <property type="molecule type" value="Genomic_DNA"/>
</dbReference>
<evidence type="ECO:0000256" key="1">
    <source>
        <dbReference type="SAM" id="MobiDB-lite"/>
    </source>
</evidence>